<comment type="caution">
    <text evidence="1">The sequence shown here is derived from an EMBL/GenBank/DDBJ whole genome shotgun (WGS) entry which is preliminary data.</text>
</comment>
<evidence type="ECO:0000313" key="2">
    <source>
        <dbReference type="Proteomes" id="UP001501565"/>
    </source>
</evidence>
<protein>
    <submittedName>
        <fullName evidence="1">Uncharacterized protein</fullName>
    </submittedName>
</protein>
<proteinExistence type="predicted"/>
<gene>
    <name evidence="1" type="ORF">GCM10022277_19970</name>
</gene>
<dbReference type="Proteomes" id="UP001501565">
    <property type="component" value="Unassembled WGS sequence"/>
</dbReference>
<evidence type="ECO:0000313" key="1">
    <source>
        <dbReference type="EMBL" id="GAA3924164.1"/>
    </source>
</evidence>
<organism evidence="1 2">
    <name type="scientific">Litoribacillus peritrichatus</name>
    <dbReference type="NCBI Taxonomy" id="718191"/>
    <lineage>
        <taxon>Bacteria</taxon>
        <taxon>Pseudomonadati</taxon>
        <taxon>Pseudomonadota</taxon>
        <taxon>Gammaproteobacteria</taxon>
        <taxon>Oceanospirillales</taxon>
        <taxon>Oceanospirillaceae</taxon>
        <taxon>Litoribacillus</taxon>
    </lineage>
</organism>
<sequence length="125" mass="14688">MENLDHALDKMVDLIEDYDEIPFLDVVQFIWRRGWPLVSASKPTDTSPLRLALKACLVERLVEIWNSPPKNSNEQVPDWCQSIPAVADRFSVIKPENHKFWENEPPSKVFEKRNIFAPKEFMFFL</sequence>
<dbReference type="EMBL" id="BAABBN010000007">
    <property type="protein sequence ID" value="GAA3924164.1"/>
    <property type="molecule type" value="Genomic_DNA"/>
</dbReference>
<reference evidence="2" key="1">
    <citation type="journal article" date="2019" name="Int. J. Syst. Evol. Microbiol.">
        <title>The Global Catalogue of Microorganisms (GCM) 10K type strain sequencing project: providing services to taxonomists for standard genome sequencing and annotation.</title>
        <authorList>
            <consortium name="The Broad Institute Genomics Platform"/>
            <consortium name="The Broad Institute Genome Sequencing Center for Infectious Disease"/>
            <person name="Wu L."/>
            <person name="Ma J."/>
        </authorList>
    </citation>
    <scope>NUCLEOTIDE SEQUENCE [LARGE SCALE GENOMIC DNA]</scope>
    <source>
        <strain evidence="2">JCM 17551</strain>
    </source>
</reference>
<dbReference type="RefSeq" id="WP_344798123.1">
    <property type="nucleotide sequence ID" value="NZ_BAABBN010000007.1"/>
</dbReference>
<keyword evidence="2" id="KW-1185">Reference proteome</keyword>
<accession>A0ABP7MIN9</accession>
<name>A0ABP7MIN9_9GAMM</name>